<dbReference type="Pfam" id="PF00271">
    <property type="entry name" value="Helicase_C"/>
    <property type="match status" value="1"/>
</dbReference>
<feature type="region of interest" description="Disordered" evidence="7">
    <location>
        <begin position="1"/>
        <end position="43"/>
    </location>
</feature>
<reference evidence="10" key="1">
    <citation type="submission" date="2020-01" db="EMBL/GenBank/DDBJ databases">
        <title>Genome sequence of Kobresia littledalei, the first chromosome-level genome in the family Cyperaceae.</title>
        <authorList>
            <person name="Qu G."/>
        </authorList>
    </citation>
    <scope>NUCLEOTIDE SEQUENCE</scope>
    <source>
        <strain evidence="10">C.B.Clarke</strain>
        <tissue evidence="10">Leaf</tissue>
    </source>
</reference>
<dbReference type="PROSITE" id="PS50089">
    <property type="entry name" value="ZF_RING_2"/>
    <property type="match status" value="1"/>
</dbReference>
<dbReference type="CDD" id="cd18793">
    <property type="entry name" value="SF2_C_SNF"/>
    <property type="match status" value="1"/>
</dbReference>
<feature type="compositionally biased region" description="Basic and acidic residues" evidence="7">
    <location>
        <begin position="1636"/>
        <end position="1645"/>
    </location>
</feature>
<dbReference type="Pfam" id="PF00628">
    <property type="entry name" value="PHD"/>
    <property type="match status" value="1"/>
</dbReference>
<dbReference type="InterPro" id="IPR048686">
    <property type="entry name" value="SHPRH_helical_1st"/>
</dbReference>
<feature type="compositionally biased region" description="Basic residues" evidence="7">
    <location>
        <begin position="452"/>
        <end position="461"/>
    </location>
</feature>
<dbReference type="SMART" id="SM00249">
    <property type="entry name" value="PHD"/>
    <property type="match status" value="1"/>
</dbReference>
<dbReference type="InterPro" id="IPR049730">
    <property type="entry name" value="SNF2/RAD54-like_C"/>
</dbReference>
<organism evidence="10 11">
    <name type="scientific">Carex littledalei</name>
    <dbReference type="NCBI Taxonomy" id="544730"/>
    <lineage>
        <taxon>Eukaryota</taxon>
        <taxon>Viridiplantae</taxon>
        <taxon>Streptophyta</taxon>
        <taxon>Embryophyta</taxon>
        <taxon>Tracheophyta</taxon>
        <taxon>Spermatophyta</taxon>
        <taxon>Magnoliopsida</taxon>
        <taxon>Liliopsida</taxon>
        <taxon>Poales</taxon>
        <taxon>Cyperaceae</taxon>
        <taxon>Cyperoideae</taxon>
        <taxon>Cariceae</taxon>
        <taxon>Carex</taxon>
        <taxon>Carex subgen. Euthyceras</taxon>
    </lineage>
</organism>
<dbReference type="InterPro" id="IPR013083">
    <property type="entry name" value="Znf_RING/FYVE/PHD"/>
</dbReference>
<evidence type="ECO:0000259" key="9">
    <source>
        <dbReference type="PROSITE" id="PS51192"/>
    </source>
</evidence>
<evidence type="ECO:0000256" key="6">
    <source>
        <dbReference type="PROSITE-ProRule" id="PRU00175"/>
    </source>
</evidence>
<name>A0A833R8T3_9POAL</name>
<keyword evidence="4" id="KW-0378">Hydrolase</keyword>
<evidence type="ECO:0000256" key="1">
    <source>
        <dbReference type="ARBA" id="ARBA00008438"/>
    </source>
</evidence>
<dbReference type="PANTHER" id="PTHR45865">
    <property type="entry name" value="E3 UBIQUITIN-PROTEIN LIGASE SHPRH FAMILY MEMBER"/>
    <property type="match status" value="1"/>
</dbReference>
<comment type="caution">
    <text evidence="10">The sequence shown here is derived from an EMBL/GenBank/DDBJ whole genome shotgun (WGS) entry which is preliminary data.</text>
</comment>
<dbReference type="Gene3D" id="3.30.40.10">
    <property type="entry name" value="Zinc/RING finger domain, C3HC4 (zinc finger)"/>
    <property type="match status" value="2"/>
</dbReference>
<dbReference type="PROSITE" id="PS51192">
    <property type="entry name" value="HELICASE_ATP_BIND_1"/>
    <property type="match status" value="1"/>
</dbReference>
<dbReference type="PANTHER" id="PTHR45865:SF1">
    <property type="entry name" value="E3 UBIQUITIN-PROTEIN LIGASE SHPRH"/>
    <property type="match status" value="1"/>
</dbReference>
<evidence type="ECO:0000256" key="3">
    <source>
        <dbReference type="ARBA" id="ARBA00022771"/>
    </source>
</evidence>
<feature type="domain" description="Helicase ATP-binding" evidence="9">
    <location>
        <begin position="493"/>
        <end position="645"/>
    </location>
</feature>
<dbReference type="InterPro" id="IPR052583">
    <property type="entry name" value="ATP-helicase/E3_Ub-Ligase"/>
</dbReference>
<evidence type="ECO:0000256" key="2">
    <source>
        <dbReference type="ARBA" id="ARBA00022723"/>
    </source>
</evidence>
<dbReference type="SUPFAM" id="SSF52540">
    <property type="entry name" value="P-loop containing nucleoside triphosphate hydrolases"/>
    <property type="match status" value="2"/>
</dbReference>
<feature type="compositionally biased region" description="Polar residues" evidence="7">
    <location>
        <begin position="1311"/>
        <end position="1323"/>
    </location>
</feature>
<dbReference type="Gene3D" id="3.40.50.300">
    <property type="entry name" value="P-loop containing nucleotide triphosphate hydrolases"/>
    <property type="match status" value="1"/>
</dbReference>
<proteinExistence type="inferred from homology"/>
<feature type="domain" description="RING-type" evidence="8">
    <location>
        <begin position="1347"/>
        <end position="1397"/>
    </location>
</feature>
<evidence type="ECO:0000313" key="11">
    <source>
        <dbReference type="Proteomes" id="UP000623129"/>
    </source>
</evidence>
<dbReference type="Proteomes" id="UP000623129">
    <property type="component" value="Unassembled WGS sequence"/>
</dbReference>
<sequence>MGRKKSRPIRSGTSALYTPGSSNSNHGAEEERGNENNNKNNEILNKPVFVQVDGSNWGSDEHFDVAEIILNNVRFSDEAIDYNSLNNSFRNSQFSLRFQLDGTKEGSFCLGHWPVVPTENISLQYLVHSPECTKNRAVLFAGTFDGPDESVSSLAHLINLKYLTLRLLLELDANSVEVPSFRIRVEILRSAFEACQSLLETARQPWRKSMMNVVSWLRPEVLTSEKIYGLKREEIELDEDSSCDARSDAQFDIAGFCEAIKPSREEPMLESKLVDLIPDLRPYQRRAAYWMVWREKGCKLQNNFSTPYSVPIDFVNIDLRMFYNPFNGNISWNDEPPSQYISGGILADEMGLGKTVELLACIFANPKPPASDCFSSEKAADEINIKRQKIERVACVCGAASVSSKYKGLWVQCDLCDAWQHAKCVGYTPKGKKNNSTSKKVGPGGDLEKGSAKPKRGRKKTKVEIVENEERFICSLCSEIMEATETRIYTHATIVVCPAPILAQWHSEIIRHTRAGSLKVCIYDGARNLDSLAPKVDTAELAAADIVLTTYDVLKEDLSHDSDRHDGDRHFLRFQKKYPVLPTLLTRIHWWRLCLDEAQMVESSNSSVTEMAMRLHAQHKWCITGTPIQRRLDDLFGLLRFLQVDPFDVYRWWVDVIRDPYERKDKAAMNFTHQFFKQIMWRSSKAHVSDELQLPPQEELVTWLTFSPVEEHFYQKQHSTCLVHAHDIIRSLKESRKESSGNDKVGDVYLTHNEIARLLGPLLKLRQACCHPQVGSSGLCSLQRSPLSMEEILNVLIGKAKIEGEEELRKVVVALNGLAGIAIIEGDNTLAISLYKEALSLADEHHGDFGVDPLLNLHINHNLAELLRNSPEYLPKCPLMEKQNCDNVVNGKRKETNGGNFDRHNVKRRKKDENKTYNIRMEESGTSQEANDDDAVAKCLGSDAKGHSPTECYSDECMKRTCEMIIEKHLSTFGAKLSLTQLEFRTSFEQVSRISKELNNQNANWWLHAFDCIEKNKDSMEELIRKIEQNVTRSTNGLGSARVSSRIKTIGGLKYIIQTAIDSLHKSRQRVMDRLFEVDQIVGDPKDEEIERQRYCPNCYDGNGSLCIQCEMDGLFREYEAGLFLVKKSHSDSVIASAEEVVDMQKRREELNHFFRNKKTSDESEPDCVNNNQRYARGNIQVYRHPSAVETMLRVIKTHSKTALGRQQAASAKMQLHLFEMLRKEFSQARMLSIAQAQFLRAHDEIKMSISRLRLKESEDEPSEVNILAREELVQLNMQFSSDKFLALPTLHRIKGQLRYLKGLVRCNQKTQPGKPSLTSGTEDSADLEPSTPVKEGTKAETTEEPCPICREKFTDRKMVFQCGHFLCCKCCLQMSEQAAPCFNRSDRKWIMCPTCRQRTDFNDIAYVAEKPIVGSDSEKAGSRKADMDQENSVGVRGSYGTKIEAVMRRILWLTSADEDARVLVFSSWNDVLDVLEHALLMNSVHYVRMKGGRKAQVAIAKFKGQQSVGQGEKLKRKSTNVRPVQVLLMLIQHGANGLNLLEAQHVVLIEPLLNPGAEAQAISRVHRVGQEQRTFIHRFMVKSTIEESIYKLNRSRGDCSTLNRKTKNLKDEPVLTLRDVESLFPVKGPDETVEGEQHQSESLRHLPPAVAAGLAAERRFLEGSDS</sequence>
<dbReference type="GO" id="GO:0016787">
    <property type="term" value="F:hydrolase activity"/>
    <property type="evidence" value="ECO:0007669"/>
    <property type="project" value="UniProtKB-KW"/>
</dbReference>
<dbReference type="SUPFAM" id="SSF57903">
    <property type="entry name" value="FYVE/PHD zinc finger"/>
    <property type="match status" value="1"/>
</dbReference>
<keyword evidence="2" id="KW-0479">Metal-binding</keyword>
<dbReference type="SMART" id="SM00487">
    <property type="entry name" value="DEXDc"/>
    <property type="match status" value="1"/>
</dbReference>
<protein>
    <submittedName>
        <fullName evidence="10">E3 ubiquitin-protein ligase SHPRH isoform X1</fullName>
    </submittedName>
</protein>
<dbReference type="InterPro" id="IPR001650">
    <property type="entry name" value="Helicase_C-like"/>
</dbReference>
<evidence type="ECO:0000256" key="7">
    <source>
        <dbReference type="SAM" id="MobiDB-lite"/>
    </source>
</evidence>
<dbReference type="SMART" id="SM00184">
    <property type="entry name" value="RING"/>
    <property type="match status" value="1"/>
</dbReference>
<evidence type="ECO:0000256" key="4">
    <source>
        <dbReference type="ARBA" id="ARBA00022801"/>
    </source>
</evidence>
<accession>A0A833R8T3</accession>
<dbReference type="EMBL" id="SWLB01000012">
    <property type="protein sequence ID" value="KAF3331851.1"/>
    <property type="molecule type" value="Genomic_DNA"/>
</dbReference>
<dbReference type="Pfam" id="PF21325">
    <property type="entry name" value="SHPRH_helical-1st"/>
    <property type="match status" value="1"/>
</dbReference>
<dbReference type="InterPro" id="IPR001965">
    <property type="entry name" value="Znf_PHD"/>
</dbReference>
<dbReference type="GO" id="GO:0008270">
    <property type="term" value="F:zinc ion binding"/>
    <property type="evidence" value="ECO:0007669"/>
    <property type="project" value="UniProtKB-KW"/>
</dbReference>
<comment type="similarity">
    <text evidence="1">Belongs to the SNF2/RAD54 helicase family. RAD16 subfamily.</text>
</comment>
<evidence type="ECO:0000256" key="5">
    <source>
        <dbReference type="ARBA" id="ARBA00022833"/>
    </source>
</evidence>
<keyword evidence="11" id="KW-1185">Reference proteome</keyword>
<evidence type="ECO:0000259" key="8">
    <source>
        <dbReference type="PROSITE" id="PS50089"/>
    </source>
</evidence>
<feature type="compositionally biased region" description="Polar residues" evidence="7">
    <location>
        <begin position="11"/>
        <end position="26"/>
    </location>
</feature>
<dbReference type="InterPro" id="IPR027417">
    <property type="entry name" value="P-loop_NTPase"/>
</dbReference>
<dbReference type="Gene3D" id="3.40.50.10810">
    <property type="entry name" value="Tandem AAA-ATPase domain"/>
    <property type="match status" value="1"/>
</dbReference>
<dbReference type="InterPro" id="IPR001841">
    <property type="entry name" value="Znf_RING"/>
</dbReference>
<dbReference type="GO" id="GO:0005524">
    <property type="term" value="F:ATP binding"/>
    <property type="evidence" value="ECO:0007669"/>
    <property type="project" value="InterPro"/>
</dbReference>
<dbReference type="InterPro" id="IPR011011">
    <property type="entry name" value="Znf_FYVE_PHD"/>
</dbReference>
<feature type="region of interest" description="Disordered" evidence="7">
    <location>
        <begin position="1311"/>
        <end position="1342"/>
    </location>
</feature>
<dbReference type="SUPFAM" id="SSF57850">
    <property type="entry name" value="RING/U-box"/>
    <property type="match status" value="1"/>
</dbReference>
<keyword evidence="5" id="KW-0862">Zinc</keyword>
<feature type="region of interest" description="Disordered" evidence="7">
    <location>
        <begin position="1627"/>
        <end position="1648"/>
    </location>
</feature>
<dbReference type="InterPro" id="IPR014001">
    <property type="entry name" value="Helicase_ATP-bd"/>
</dbReference>
<evidence type="ECO:0000313" key="10">
    <source>
        <dbReference type="EMBL" id="KAF3331851.1"/>
    </source>
</evidence>
<dbReference type="InterPro" id="IPR000330">
    <property type="entry name" value="SNF2_N"/>
</dbReference>
<dbReference type="InterPro" id="IPR019787">
    <property type="entry name" value="Znf_PHD-finger"/>
</dbReference>
<gene>
    <name evidence="10" type="ORF">FCM35_KLT03257</name>
</gene>
<dbReference type="Pfam" id="PF00176">
    <property type="entry name" value="SNF2-rel_dom"/>
    <property type="match status" value="1"/>
</dbReference>
<feature type="region of interest" description="Disordered" evidence="7">
    <location>
        <begin position="431"/>
        <end position="461"/>
    </location>
</feature>
<dbReference type="OrthoDB" id="423559at2759"/>
<dbReference type="InterPro" id="IPR038718">
    <property type="entry name" value="SNF2-like_sf"/>
</dbReference>
<keyword evidence="3 6" id="KW-0863">Zinc-finger</keyword>
<dbReference type="CDD" id="cd18070">
    <property type="entry name" value="DEXQc_SHPRH"/>
    <property type="match status" value="1"/>
</dbReference>